<evidence type="ECO:0000313" key="2">
    <source>
        <dbReference type="EMBL" id="RAL99858.1"/>
    </source>
</evidence>
<evidence type="ECO:0000313" key="1">
    <source>
        <dbReference type="EMBL" id="QBH13278.1"/>
    </source>
</evidence>
<evidence type="ECO:0000313" key="3">
    <source>
        <dbReference type="Proteomes" id="UP000248798"/>
    </source>
</evidence>
<reference evidence="2 3" key="1">
    <citation type="submission" date="2018-06" db="EMBL/GenBank/DDBJ databases">
        <title>Complete Genome Sequence of Desulfobacter hydrogenophilus (DSM3380).</title>
        <authorList>
            <person name="Marietou A."/>
            <person name="Schreiber L."/>
            <person name="Marshall I."/>
            <person name="Jorgensen B."/>
        </authorList>
    </citation>
    <scope>NUCLEOTIDE SEQUENCE [LARGE SCALE GENOMIC DNA]</scope>
    <source>
        <strain evidence="2 3">DSM 3380</strain>
    </source>
</reference>
<organism evidence="2 3">
    <name type="scientific">Desulfobacter hydrogenophilus</name>
    <dbReference type="NCBI Taxonomy" id="2291"/>
    <lineage>
        <taxon>Bacteria</taxon>
        <taxon>Pseudomonadati</taxon>
        <taxon>Thermodesulfobacteriota</taxon>
        <taxon>Desulfobacteria</taxon>
        <taxon>Desulfobacterales</taxon>
        <taxon>Desulfobacteraceae</taxon>
        <taxon>Desulfobacter</taxon>
    </lineage>
</organism>
<dbReference type="Proteomes" id="UP000293902">
    <property type="component" value="Chromosome"/>
</dbReference>
<proteinExistence type="predicted"/>
<accession>A0A328F686</accession>
<sequence length="65" mass="6927">MSIGSVFKAAFALKQGHRQGSIQGSTLQLGGVIVVDTSGTVRYFFSSEKAGDHPKVDDLLMALEE</sequence>
<dbReference type="EMBL" id="CP036313">
    <property type="protein sequence ID" value="QBH13278.1"/>
    <property type="molecule type" value="Genomic_DNA"/>
</dbReference>
<dbReference type="EMBL" id="QLNI01000089">
    <property type="protein sequence ID" value="RAL99858.1"/>
    <property type="molecule type" value="Genomic_DNA"/>
</dbReference>
<name>A0A328F686_9BACT</name>
<protein>
    <recommendedName>
        <fullName evidence="5">Alkyl hydroperoxide reductase subunit C/ Thiol specific antioxidant domain-containing protein</fullName>
    </recommendedName>
</protein>
<dbReference type="AlphaFoldDB" id="A0A328F686"/>
<dbReference type="Proteomes" id="UP000248798">
    <property type="component" value="Unassembled WGS sequence"/>
</dbReference>
<dbReference type="OrthoDB" id="5422640at2"/>
<gene>
    <name evidence="2" type="ORF">DO021_22190</name>
    <name evidence="1" type="ORF">EYB58_10305</name>
</gene>
<evidence type="ECO:0008006" key="5">
    <source>
        <dbReference type="Google" id="ProtNLM"/>
    </source>
</evidence>
<keyword evidence="4" id="KW-1185">Reference proteome</keyword>
<reference evidence="1 4" key="2">
    <citation type="submission" date="2019-02" db="EMBL/GenBank/DDBJ databases">
        <title>Complete genome sequence of Desulfobacter hydrogenophilus AcRS1.</title>
        <authorList>
            <person name="Marietou A."/>
            <person name="Lund M.B."/>
            <person name="Marshall I.P.G."/>
            <person name="Schreiber L."/>
            <person name="Jorgensen B."/>
        </authorList>
    </citation>
    <scope>NUCLEOTIDE SEQUENCE [LARGE SCALE GENOMIC DNA]</scope>
    <source>
        <strain evidence="1 4">AcRS1</strain>
    </source>
</reference>
<evidence type="ECO:0000313" key="4">
    <source>
        <dbReference type="Proteomes" id="UP000293902"/>
    </source>
</evidence>